<evidence type="ECO:0000259" key="10">
    <source>
        <dbReference type="SMART" id="SM00768"/>
    </source>
</evidence>
<keyword evidence="12" id="KW-1185">Reference proteome</keyword>
<evidence type="ECO:0000256" key="8">
    <source>
        <dbReference type="ARBA" id="ARBA00023288"/>
    </source>
</evidence>
<name>A0AAN7GGI8_9MYRT</name>
<evidence type="ECO:0000313" key="12">
    <source>
        <dbReference type="Proteomes" id="UP001345219"/>
    </source>
</evidence>
<dbReference type="FunFam" id="1.20.58.1040:FF:000001">
    <property type="entry name" value="Glucan endo-1,3-beta-glucosidase 4"/>
    <property type="match status" value="1"/>
</dbReference>
<dbReference type="PANTHER" id="PTHR31044">
    <property type="entry name" value="BETA-1,3 GLUCANASE"/>
    <property type="match status" value="1"/>
</dbReference>
<dbReference type="AlphaFoldDB" id="A0AAN7GGI8"/>
<keyword evidence="7" id="KW-0325">Glycoprotein</keyword>
<evidence type="ECO:0000256" key="7">
    <source>
        <dbReference type="ARBA" id="ARBA00023180"/>
    </source>
</evidence>
<dbReference type="Gene3D" id="1.20.58.1040">
    <property type="match status" value="1"/>
</dbReference>
<keyword evidence="5" id="KW-0472">Membrane</keyword>
<accession>A0AAN7GGI8</accession>
<dbReference type="GO" id="GO:0098552">
    <property type="term" value="C:side of membrane"/>
    <property type="evidence" value="ECO:0007669"/>
    <property type="project" value="UniProtKB-KW"/>
</dbReference>
<evidence type="ECO:0000256" key="2">
    <source>
        <dbReference type="ARBA" id="ARBA00022475"/>
    </source>
</evidence>
<dbReference type="Pfam" id="PF07983">
    <property type="entry name" value="X8"/>
    <property type="match status" value="1"/>
</dbReference>
<evidence type="ECO:0000256" key="1">
    <source>
        <dbReference type="ARBA" id="ARBA00004609"/>
    </source>
</evidence>
<evidence type="ECO:0000256" key="6">
    <source>
        <dbReference type="ARBA" id="ARBA00023157"/>
    </source>
</evidence>
<keyword evidence="4" id="KW-0732">Signal</keyword>
<comment type="caution">
    <text evidence="11">The sequence shown here is derived from an EMBL/GenBank/DDBJ whole genome shotgun (WGS) entry which is preliminary data.</text>
</comment>
<dbReference type="SMART" id="SM00768">
    <property type="entry name" value="X8"/>
    <property type="match status" value="1"/>
</dbReference>
<dbReference type="InterPro" id="IPR044788">
    <property type="entry name" value="X8_dom_prot"/>
</dbReference>
<reference evidence="11 12" key="1">
    <citation type="journal article" date="2023" name="Hortic Res">
        <title>Pangenome of water caltrop reveals structural variations and asymmetric subgenome divergence after allopolyploidization.</title>
        <authorList>
            <person name="Zhang X."/>
            <person name="Chen Y."/>
            <person name="Wang L."/>
            <person name="Yuan Y."/>
            <person name="Fang M."/>
            <person name="Shi L."/>
            <person name="Lu R."/>
            <person name="Comes H.P."/>
            <person name="Ma Y."/>
            <person name="Chen Y."/>
            <person name="Huang G."/>
            <person name="Zhou Y."/>
            <person name="Zheng Z."/>
            <person name="Qiu Y."/>
        </authorList>
    </citation>
    <scope>NUCLEOTIDE SEQUENCE [LARGE SCALE GENOMIC DNA]</scope>
    <source>
        <tissue evidence="11">Roots</tissue>
    </source>
</reference>
<dbReference type="Proteomes" id="UP001345219">
    <property type="component" value="Chromosome 9"/>
</dbReference>
<sequence length="427" mass="45005">METFILLCRLWTLDSAKYRKARATAGVDTSNQTDAKILPGKDLKARSPYPTVVTDVTEKYRETSHSSLSTKWIKPTPIPMPIPSRTLGEEAIDGFVRVHVTLLEGGVDLQKQWKGNLKRLIQDVTLDLSCSSLLIKVWVLLHLATISRGNLNANTIIGAVPTLSMDSVPLQALVFSLLYLCISSGPGVAESPASVEMNNISSPISVIQRDEIPIINPTTPSTTPIINPSPPPPPPPPVILSPTLATPTTPTTTPTTSSGGVWCIANPGASQTALQVALDYACGYGGAYCSAIQSGGSCFDPNTLQDHASYAFNEYYQKNPVSTSCVFGGTAQLSYTDPSHGNCHYSSSKTSSPVTPTPVTPTPVTTTPLVPSPPSPVYTTPTPTEPGGSTVYGVSGPTGLPSSANCVISSFLVLLIANGLFFAAGYV</sequence>
<protein>
    <recommendedName>
        <fullName evidence="10">X8 domain-containing protein</fullName>
    </recommendedName>
</protein>
<feature type="region of interest" description="Disordered" evidence="9">
    <location>
        <begin position="346"/>
        <end position="385"/>
    </location>
</feature>
<keyword evidence="8" id="KW-0449">Lipoprotein</keyword>
<evidence type="ECO:0000313" key="11">
    <source>
        <dbReference type="EMBL" id="KAK4743698.1"/>
    </source>
</evidence>
<dbReference type="GO" id="GO:0005886">
    <property type="term" value="C:plasma membrane"/>
    <property type="evidence" value="ECO:0007669"/>
    <property type="project" value="UniProtKB-SubCell"/>
</dbReference>
<evidence type="ECO:0000256" key="9">
    <source>
        <dbReference type="SAM" id="MobiDB-lite"/>
    </source>
</evidence>
<keyword evidence="2" id="KW-1003">Cell membrane</keyword>
<proteinExistence type="predicted"/>
<comment type="subcellular location">
    <subcellularLocation>
        <location evidence="1">Cell membrane</location>
        <topology evidence="1">Lipid-anchor</topology>
        <topology evidence="1">GPI-anchor</topology>
    </subcellularLocation>
</comment>
<keyword evidence="6" id="KW-1015">Disulfide bond</keyword>
<dbReference type="PANTHER" id="PTHR31044:SF132">
    <property type="entry name" value="BETA-1,3 GLUCANASE"/>
    <property type="match status" value="1"/>
</dbReference>
<organism evidence="11 12">
    <name type="scientific">Trapa incisa</name>
    <dbReference type="NCBI Taxonomy" id="236973"/>
    <lineage>
        <taxon>Eukaryota</taxon>
        <taxon>Viridiplantae</taxon>
        <taxon>Streptophyta</taxon>
        <taxon>Embryophyta</taxon>
        <taxon>Tracheophyta</taxon>
        <taxon>Spermatophyta</taxon>
        <taxon>Magnoliopsida</taxon>
        <taxon>eudicotyledons</taxon>
        <taxon>Gunneridae</taxon>
        <taxon>Pentapetalae</taxon>
        <taxon>rosids</taxon>
        <taxon>malvids</taxon>
        <taxon>Myrtales</taxon>
        <taxon>Lythraceae</taxon>
        <taxon>Trapa</taxon>
    </lineage>
</organism>
<feature type="domain" description="X8" evidence="10">
    <location>
        <begin position="261"/>
        <end position="345"/>
    </location>
</feature>
<gene>
    <name evidence="11" type="ORF">SAY87_010010</name>
</gene>
<dbReference type="GO" id="GO:0009506">
    <property type="term" value="C:plasmodesma"/>
    <property type="evidence" value="ECO:0007669"/>
    <property type="project" value="UniProtKB-ARBA"/>
</dbReference>
<dbReference type="EMBL" id="JAXIOK010000022">
    <property type="protein sequence ID" value="KAK4743698.1"/>
    <property type="molecule type" value="Genomic_DNA"/>
</dbReference>
<evidence type="ECO:0000256" key="3">
    <source>
        <dbReference type="ARBA" id="ARBA00022622"/>
    </source>
</evidence>
<keyword evidence="3" id="KW-0336">GPI-anchor</keyword>
<dbReference type="InterPro" id="IPR012946">
    <property type="entry name" value="X8"/>
</dbReference>
<evidence type="ECO:0000256" key="5">
    <source>
        <dbReference type="ARBA" id="ARBA00023136"/>
    </source>
</evidence>
<evidence type="ECO:0000256" key="4">
    <source>
        <dbReference type="ARBA" id="ARBA00022729"/>
    </source>
</evidence>